<feature type="transmembrane region" description="Helical" evidence="7">
    <location>
        <begin position="377"/>
        <end position="397"/>
    </location>
</feature>
<dbReference type="Proteomes" id="UP000569092">
    <property type="component" value="Unassembled WGS sequence"/>
</dbReference>
<evidence type="ECO:0000256" key="2">
    <source>
        <dbReference type="ARBA" id="ARBA00022475"/>
    </source>
</evidence>
<sequence>MNADIRLALRQLKKAPGFALTAVATLALAIGANAIVFSVLNALILRPLNVPHAETLFMLERAYGSDSSPSESYPDYRDLRDRNRSFDSLVLYNIMGGVGLDTGHGNPSVVWPYTVSGNYFDALGIQPYLGRFIHASEEHGPNSVPEIVLSYALWHSSFNGDPAAVGRTVQINKHPFTIIGVAPPGFRGTELFFAPDLWAPIVDSPQITDWFSLEERGNHSAWAIGHLKPGVTPAEATADLNTIANSLAKTYPKSDDGIKFSLSRPGLAGNTLGRPTRAFMFGLMLLAGLILLAACANLGSLFAARAADRSREIAVRMALGSRRKFIFRQLITEGILVSLAGGICGTAGAVVILRALSTWRPIPNIPINIPVNPDVNTYALAFLLAVFSGLFFGLVPIRQILRSDPWQIIRSGSTSLGGSRRFTLRDVLLGLQIAICAVLVTASLVAVRGLARSLQSNYGIQPKNVMLVKTDLKMAGYDADKRVPMQKRMLDAAAAIPGVDSVGYANRLPLSIGGGDSDVYTDATTDFRPTNAAADAQNFSVSPDYFRAAGTALLVGRALTMHDDDKAPIVAVVNREFARKVFGSVDKAVGSHFKFWSGDRAEVVGVVEDGKYQTLTEDPKPAMFFSFLQHPASDTWLVVRSQRDPKELAAALQHSMRSLDPALPLEITTWHSELDSALFASRVATVSLGALGLLGAMLAITGIFGMAAYTVSKRLRELGIRIALGAGQHELLGAALGRTFRLLAIGSISGMILGVLATRVLSSIVYQATPKDPVILGGVILTMLCVGLVAALVPARRALAVDPMILLREE</sequence>
<dbReference type="Pfam" id="PF12704">
    <property type="entry name" value="MacB_PCD"/>
    <property type="match status" value="2"/>
</dbReference>
<evidence type="ECO:0000256" key="1">
    <source>
        <dbReference type="ARBA" id="ARBA00004651"/>
    </source>
</evidence>
<dbReference type="PANTHER" id="PTHR30572">
    <property type="entry name" value="MEMBRANE COMPONENT OF TRANSPORTER-RELATED"/>
    <property type="match status" value="1"/>
</dbReference>
<evidence type="ECO:0000256" key="5">
    <source>
        <dbReference type="ARBA" id="ARBA00023136"/>
    </source>
</evidence>
<dbReference type="NCBIfam" id="TIGR03434">
    <property type="entry name" value="ADOP"/>
    <property type="match status" value="1"/>
</dbReference>
<feature type="domain" description="MacB-like periplasmic core" evidence="9">
    <location>
        <begin position="433"/>
        <end position="653"/>
    </location>
</feature>
<feature type="domain" description="ABC3 transporter permease C-terminal" evidence="8">
    <location>
        <begin position="691"/>
        <end position="801"/>
    </location>
</feature>
<comment type="caution">
    <text evidence="10">The sequence shown here is derived from an EMBL/GenBank/DDBJ whole genome shotgun (WGS) entry which is preliminary data.</text>
</comment>
<accession>A0A7W8N426</accession>
<feature type="transmembrane region" description="Helical" evidence="7">
    <location>
        <begin position="427"/>
        <end position="447"/>
    </location>
</feature>
<protein>
    <submittedName>
        <fullName evidence="10">Permease</fullName>
    </submittedName>
</protein>
<dbReference type="InterPro" id="IPR003838">
    <property type="entry name" value="ABC3_permease_C"/>
</dbReference>
<evidence type="ECO:0000313" key="11">
    <source>
        <dbReference type="Proteomes" id="UP000569092"/>
    </source>
</evidence>
<evidence type="ECO:0000259" key="8">
    <source>
        <dbReference type="Pfam" id="PF02687"/>
    </source>
</evidence>
<comment type="subcellular location">
    <subcellularLocation>
        <location evidence="1">Cell membrane</location>
        <topology evidence="1">Multi-pass membrane protein</topology>
    </subcellularLocation>
</comment>
<evidence type="ECO:0000256" key="6">
    <source>
        <dbReference type="ARBA" id="ARBA00038076"/>
    </source>
</evidence>
<keyword evidence="4 7" id="KW-1133">Transmembrane helix</keyword>
<name>A0A7W8N426_9BACT</name>
<gene>
    <name evidence="10" type="ORF">HDF10_001106</name>
</gene>
<keyword evidence="3 7" id="KW-0812">Transmembrane</keyword>
<dbReference type="InterPro" id="IPR017800">
    <property type="entry name" value="ADOP"/>
</dbReference>
<dbReference type="InterPro" id="IPR025857">
    <property type="entry name" value="MacB_PCD"/>
</dbReference>
<feature type="transmembrane region" description="Helical" evidence="7">
    <location>
        <begin position="325"/>
        <end position="357"/>
    </location>
</feature>
<dbReference type="PANTHER" id="PTHR30572:SF4">
    <property type="entry name" value="ABC TRANSPORTER PERMEASE YTRF"/>
    <property type="match status" value="1"/>
</dbReference>
<feature type="transmembrane region" description="Helical" evidence="7">
    <location>
        <begin position="774"/>
        <end position="795"/>
    </location>
</feature>
<dbReference type="Pfam" id="PF02687">
    <property type="entry name" value="FtsX"/>
    <property type="match status" value="2"/>
</dbReference>
<keyword evidence="5 7" id="KW-0472">Membrane</keyword>
<evidence type="ECO:0000313" key="10">
    <source>
        <dbReference type="EMBL" id="MBB5343156.1"/>
    </source>
</evidence>
<evidence type="ECO:0000256" key="4">
    <source>
        <dbReference type="ARBA" id="ARBA00022989"/>
    </source>
</evidence>
<feature type="domain" description="ABC3 transporter permease C-terminal" evidence="8">
    <location>
        <begin position="285"/>
        <end position="405"/>
    </location>
</feature>
<keyword evidence="2" id="KW-1003">Cell membrane</keyword>
<reference evidence="10 11" key="1">
    <citation type="submission" date="2020-08" db="EMBL/GenBank/DDBJ databases">
        <title>Genomic Encyclopedia of Type Strains, Phase IV (KMG-V): Genome sequencing to study the core and pangenomes of soil and plant-associated prokaryotes.</title>
        <authorList>
            <person name="Whitman W."/>
        </authorList>
    </citation>
    <scope>NUCLEOTIDE SEQUENCE [LARGE SCALE GENOMIC DNA]</scope>
    <source>
        <strain evidence="10 11">M8US30</strain>
    </source>
</reference>
<dbReference type="InterPro" id="IPR050250">
    <property type="entry name" value="Macrolide_Exporter_MacB"/>
</dbReference>
<dbReference type="EMBL" id="JACHDZ010000001">
    <property type="protein sequence ID" value="MBB5343156.1"/>
    <property type="molecule type" value="Genomic_DNA"/>
</dbReference>
<feature type="transmembrane region" description="Helical" evidence="7">
    <location>
        <begin position="742"/>
        <end position="762"/>
    </location>
</feature>
<proteinExistence type="inferred from homology"/>
<evidence type="ECO:0000256" key="7">
    <source>
        <dbReference type="SAM" id="Phobius"/>
    </source>
</evidence>
<feature type="domain" description="MacB-like periplasmic core" evidence="9">
    <location>
        <begin position="21"/>
        <end position="242"/>
    </location>
</feature>
<comment type="similarity">
    <text evidence="6">Belongs to the ABC-4 integral membrane protein family.</text>
</comment>
<evidence type="ECO:0000259" key="9">
    <source>
        <dbReference type="Pfam" id="PF12704"/>
    </source>
</evidence>
<dbReference type="GO" id="GO:0022857">
    <property type="term" value="F:transmembrane transporter activity"/>
    <property type="evidence" value="ECO:0007669"/>
    <property type="project" value="TreeGrafter"/>
</dbReference>
<evidence type="ECO:0000256" key="3">
    <source>
        <dbReference type="ARBA" id="ARBA00022692"/>
    </source>
</evidence>
<feature type="transmembrane region" description="Helical" evidence="7">
    <location>
        <begin position="688"/>
        <end position="711"/>
    </location>
</feature>
<dbReference type="GO" id="GO:0005886">
    <property type="term" value="C:plasma membrane"/>
    <property type="evidence" value="ECO:0007669"/>
    <property type="project" value="UniProtKB-SubCell"/>
</dbReference>
<organism evidence="10 11">
    <name type="scientific">Tunturiibacter lichenicola</name>
    <dbReference type="NCBI Taxonomy" id="2051959"/>
    <lineage>
        <taxon>Bacteria</taxon>
        <taxon>Pseudomonadati</taxon>
        <taxon>Acidobacteriota</taxon>
        <taxon>Terriglobia</taxon>
        <taxon>Terriglobales</taxon>
        <taxon>Acidobacteriaceae</taxon>
        <taxon>Tunturiibacter</taxon>
    </lineage>
</organism>
<feature type="transmembrane region" description="Helical" evidence="7">
    <location>
        <begin position="279"/>
        <end position="304"/>
    </location>
</feature>
<dbReference type="AlphaFoldDB" id="A0A7W8N426"/>